<protein>
    <submittedName>
        <fullName evidence="2">Uncharacterized protein</fullName>
    </submittedName>
</protein>
<dbReference type="EMBL" id="KB007811">
    <property type="protein sequence ID" value="ELR24747.1"/>
    <property type="molecule type" value="Genomic_DNA"/>
</dbReference>
<feature type="region of interest" description="Disordered" evidence="1">
    <location>
        <begin position="291"/>
        <end position="484"/>
    </location>
</feature>
<dbReference type="KEGG" id="acan:ACA1_174050"/>
<feature type="compositionally biased region" description="Low complexity" evidence="1">
    <location>
        <begin position="303"/>
        <end position="322"/>
    </location>
</feature>
<dbReference type="Proteomes" id="UP000011083">
    <property type="component" value="Unassembled WGS sequence"/>
</dbReference>
<feature type="compositionally biased region" description="Acidic residues" evidence="1">
    <location>
        <begin position="398"/>
        <end position="414"/>
    </location>
</feature>
<feature type="compositionally biased region" description="Acidic residues" evidence="1">
    <location>
        <begin position="471"/>
        <end position="484"/>
    </location>
</feature>
<evidence type="ECO:0000256" key="1">
    <source>
        <dbReference type="SAM" id="MobiDB-lite"/>
    </source>
</evidence>
<evidence type="ECO:0000313" key="3">
    <source>
        <dbReference type="Proteomes" id="UP000011083"/>
    </source>
</evidence>
<dbReference type="RefSeq" id="XP_004356647.1">
    <property type="nucleotide sequence ID" value="XM_004356594.1"/>
</dbReference>
<name>L8HHQ9_ACACF</name>
<feature type="region of interest" description="Disordered" evidence="1">
    <location>
        <begin position="209"/>
        <end position="232"/>
    </location>
</feature>
<dbReference type="GeneID" id="14925772"/>
<organism evidence="2 3">
    <name type="scientific">Acanthamoeba castellanii (strain ATCC 30010 / Neff)</name>
    <dbReference type="NCBI Taxonomy" id="1257118"/>
    <lineage>
        <taxon>Eukaryota</taxon>
        <taxon>Amoebozoa</taxon>
        <taxon>Discosea</taxon>
        <taxon>Longamoebia</taxon>
        <taxon>Centramoebida</taxon>
        <taxon>Acanthamoebidae</taxon>
        <taxon>Acanthamoeba</taxon>
    </lineage>
</organism>
<keyword evidence="3" id="KW-1185">Reference proteome</keyword>
<proteinExistence type="predicted"/>
<evidence type="ECO:0000313" key="2">
    <source>
        <dbReference type="EMBL" id="ELR24747.1"/>
    </source>
</evidence>
<dbReference type="VEuPathDB" id="AmoebaDB:ACA1_174050"/>
<gene>
    <name evidence="2" type="ORF">ACA1_174050</name>
</gene>
<sequence>MPRHLLPHHGRVIFSLRELEKGETWYTENRNCVRRISDTHVLLGETIELAIPEEEDFDVSRGILTFNGEQPLLLLLLPVRVRSVADPFFVAFVIHIIIVIVITIVQEDTQVSAEAEVERLSGMKFYEGIPLSSVEVEGAQERGIVVFTLQQLPDGQPFYFDHKSRLTIARMGDNLYAINGKEFQGAVVKQVLPSDSSLLDLVFPHGGRKEADLADDDGDEGDEDEGGDGSGSHEAIMQQILAAAAASEEAQADEEEEIARAMLREFDERLKGATLRRAQEKRRRLSLMMKQYSTDPSSPFRALFLPSSPLSTSGTTIPVRLQPQDRNDIDDQQQQKSSPEATHCNDDDDDVHASETAGGLVIPSGRADHGETRPDAGLGGKCQQEPPRQDLLVAREEERDDDNDEEGLLLEDVDLNTPRHERRAAAAAPHDDGGDGGALAEHHQQEEQAPVAAHAPTQVEQDGNTAAAGHEDDELEQQEPGDHH</sequence>
<accession>L8HHQ9</accession>
<feature type="compositionally biased region" description="Acidic residues" evidence="1">
    <location>
        <begin position="213"/>
        <end position="227"/>
    </location>
</feature>
<reference evidence="2 3" key="1">
    <citation type="journal article" date="2013" name="Genome Biol.">
        <title>Genome of Acanthamoeba castellanii highlights extensive lateral gene transfer and early evolution of tyrosine kinase signaling.</title>
        <authorList>
            <person name="Clarke M."/>
            <person name="Lohan A.J."/>
            <person name="Liu B."/>
            <person name="Lagkouvardos I."/>
            <person name="Roy S."/>
            <person name="Zafar N."/>
            <person name="Bertelli C."/>
            <person name="Schilde C."/>
            <person name="Kianianmomeni A."/>
            <person name="Burglin T.R."/>
            <person name="Frech C."/>
            <person name="Turcotte B."/>
            <person name="Kopec K.O."/>
            <person name="Synnott J.M."/>
            <person name="Choo C."/>
            <person name="Paponov I."/>
            <person name="Finkler A."/>
            <person name="Soon Heng Tan C."/>
            <person name="Hutchins A.P."/>
            <person name="Weinmeier T."/>
            <person name="Rattei T."/>
            <person name="Chu J.S."/>
            <person name="Gimenez G."/>
            <person name="Irimia M."/>
            <person name="Rigden D.J."/>
            <person name="Fitzpatrick D.A."/>
            <person name="Lorenzo-Morales J."/>
            <person name="Bateman A."/>
            <person name="Chiu C.H."/>
            <person name="Tang P."/>
            <person name="Hegemann P."/>
            <person name="Fromm H."/>
            <person name="Raoult D."/>
            <person name="Greub G."/>
            <person name="Miranda-Saavedra D."/>
            <person name="Chen N."/>
            <person name="Nash P."/>
            <person name="Ginger M.L."/>
            <person name="Horn M."/>
            <person name="Schaap P."/>
            <person name="Caler L."/>
            <person name="Loftus B."/>
        </authorList>
    </citation>
    <scope>NUCLEOTIDE SEQUENCE [LARGE SCALE GENOMIC DNA]</scope>
    <source>
        <strain evidence="2 3">Neff</strain>
    </source>
</reference>
<dbReference type="AlphaFoldDB" id="L8HHQ9"/>